<dbReference type="Proteomes" id="UP000306630">
    <property type="component" value="Unassembled WGS sequence"/>
</dbReference>
<dbReference type="RefSeq" id="WP_135957262.1">
    <property type="nucleotide sequence ID" value="NZ_CAOUGK010000006.1"/>
</dbReference>
<evidence type="ECO:0000256" key="3">
    <source>
        <dbReference type="SAM" id="Phobius"/>
    </source>
</evidence>
<feature type="transmembrane region" description="Helical" evidence="3">
    <location>
        <begin position="469"/>
        <end position="488"/>
    </location>
</feature>
<feature type="domain" description="Phage tail tape measure protein" evidence="4">
    <location>
        <begin position="196"/>
        <end position="384"/>
    </location>
</feature>
<feature type="compositionally biased region" description="Basic and acidic residues" evidence="2">
    <location>
        <begin position="817"/>
        <end position="832"/>
    </location>
</feature>
<evidence type="ECO:0000256" key="1">
    <source>
        <dbReference type="SAM" id="Coils"/>
    </source>
</evidence>
<keyword evidence="1" id="KW-0175">Coiled coil</keyword>
<evidence type="ECO:0000313" key="5">
    <source>
        <dbReference type="EMBL" id="TGY76726.1"/>
    </source>
</evidence>
<feature type="region of interest" description="Disordered" evidence="2">
    <location>
        <begin position="794"/>
        <end position="832"/>
    </location>
</feature>
<evidence type="ECO:0000313" key="6">
    <source>
        <dbReference type="Proteomes" id="UP000306630"/>
    </source>
</evidence>
<feature type="transmembrane region" description="Helical" evidence="3">
    <location>
        <begin position="587"/>
        <end position="608"/>
    </location>
</feature>
<protein>
    <submittedName>
        <fullName evidence="5">Phage tail tape measure protein</fullName>
    </submittedName>
</protein>
<evidence type="ECO:0000256" key="2">
    <source>
        <dbReference type="SAM" id="MobiDB-lite"/>
    </source>
</evidence>
<feature type="transmembrane region" description="Helical" evidence="3">
    <location>
        <begin position="545"/>
        <end position="567"/>
    </location>
</feature>
<evidence type="ECO:0000259" key="4">
    <source>
        <dbReference type="Pfam" id="PF10145"/>
    </source>
</evidence>
<dbReference type="Pfam" id="PF10145">
    <property type="entry name" value="PhageMin_Tail"/>
    <property type="match status" value="1"/>
</dbReference>
<proteinExistence type="predicted"/>
<organism evidence="5 6">
    <name type="scientific">Muribaculum intestinale</name>
    <dbReference type="NCBI Taxonomy" id="1796646"/>
    <lineage>
        <taxon>Bacteria</taxon>
        <taxon>Pseudomonadati</taxon>
        <taxon>Bacteroidota</taxon>
        <taxon>Bacteroidia</taxon>
        <taxon>Bacteroidales</taxon>
        <taxon>Muribaculaceae</taxon>
        <taxon>Muribaculum</taxon>
    </lineage>
</organism>
<dbReference type="InterPro" id="IPR010090">
    <property type="entry name" value="Phage_tape_meas"/>
</dbReference>
<keyword evidence="3" id="KW-1133">Transmembrane helix</keyword>
<comment type="caution">
    <text evidence="5">The sequence shown here is derived from an EMBL/GenBank/DDBJ whole genome shotgun (WGS) entry which is preliminary data.</text>
</comment>
<keyword evidence="3" id="KW-0812">Transmembrane</keyword>
<accession>A0A4S1ZL17</accession>
<gene>
    <name evidence="5" type="ORF">E5333_00275</name>
</gene>
<dbReference type="NCBIfam" id="TIGR01760">
    <property type="entry name" value="tape_meas_TP901"/>
    <property type="match status" value="1"/>
</dbReference>
<sequence length="1367" mass="150807">MSGIKDTATVTLNVNGAQAKQMMSDLEDKIKQTKATIDSMKAAMANPKDIEKAKKQLTTYQKQLDEMKSATEGVNKALGNLDTATPRQLEKALRTLNKQMKDMTPGDEVWESHVEKIKEIKERLAELREEMAVQQTWWQRAVGWVNKWQTAILGVVAGSGTVIDIFRQSVDAYADMDQEMANVRKFTGMTEKQVADLNEEFKKMDTRSSREQLNKLAQEAGRLGKTSKEDVLGFVRAADQINVALDDLGEGATLTLSKLTGIFGDEERYGTEQALLKVGSVINELSQNCSASAPYLAEFSSRLGGVGAQAGMTIQQIMGYGAVLDANAQKVEASATALSQIIVRLYQDPAKYAKVAGIEVESFANLMREDANAALILFLETLQKAGGMDVLSPMFKDMGENGSRAIAALSTLATHIDMVKAQQQAANVAFEEGTSVTNEFLVQNTTVEASLEKAKKAVNELRVELGERLYPLMGHIYSSTSALVRAFLSMINFVRDHKESIIILSSAIVAHVVILKLHALWLNRTAVATVLLDNSSKALAVTQKLFGPIWATLRLGAAALTNSFMYLKNGLQVTYSMQERWRKSMQAMSFGSWTGLILVLASAIYLLYRHIRSVQEAQRVVGKIRSEAIAKMGEEKAQIDLLVAAAENEALSLEERRRAIDKLNDIIPGYNGLLDETTGKYEANKAALDEYLKSLTRKYELEGAKEKLAELGREKATATVALNEAQTYYDRASKSGSGVVYTTSWGSVGNTSDDLLSHAESKLAKKQAELDAIVRKEQKILDAYGVDLLKEVATSSSDDNDPNPENVEPPAPVPDLDDGKKPSRFAEEDSWRRQNEAKARISYTRGIADYQEYTDRMDAIAVEYYSRLLERTDLSADERLDTQAKYWESVNKYTVHGTEELIAEENEAYRSLLKREKQAYAERISQVGISAVERENSQRLYDEAVELATLEHLRTLASYYEEGSAERLKIEEQYLDARIKAAKRHQDESERQEAMFAEMKKDYFGNNQSEDDAEFNKQMSSLNEVYNRELAAVGNNEAEKLRIKEAYMAAELLLRKKYNQKGSEDASMSYRDAIQKSIEWLNSDGGKALTGTVSTLISGMSSIFSGLSTMIQAELDIQSSKIERRYDREVQLAQGNSYRVAKAEKQKEAEIAKAKNEANKKMFAMQVVQAVAQTATNALNAYGSAAAIPVVGHVLAPIAAAMAVAAGMIQVQAIKKQQQAAEAQGYSKGGFTKPGAVDEPAGIVHAGEWVASQKLLANPVARPMIDALDYAQRTNTIGSLRAGDVSRSITAPVELARITETDSSSAAMVAVMARSSQVINRLEQRLDEPFVTINTVTGDHGINAAKSEYNRLINNKSPKSRKNAIDY</sequence>
<name>A0A4S1ZL17_9BACT</name>
<feature type="coiled-coil region" evidence="1">
    <location>
        <begin position="16"/>
        <end position="70"/>
    </location>
</feature>
<keyword evidence="3" id="KW-0472">Membrane</keyword>
<dbReference type="EMBL" id="SRYD01000001">
    <property type="protein sequence ID" value="TGY76726.1"/>
    <property type="molecule type" value="Genomic_DNA"/>
</dbReference>
<feature type="transmembrane region" description="Helical" evidence="3">
    <location>
        <begin position="500"/>
        <end position="521"/>
    </location>
</feature>
<reference evidence="5 6" key="1">
    <citation type="submission" date="2019-04" db="EMBL/GenBank/DDBJ databases">
        <title>Microbes associate with the intestines of laboratory mice.</title>
        <authorList>
            <person name="Navarre W."/>
            <person name="Wong E."/>
            <person name="Huang K."/>
            <person name="Tropini C."/>
            <person name="Ng K."/>
            <person name="Yu B."/>
        </authorList>
    </citation>
    <scope>NUCLEOTIDE SEQUENCE [LARGE SCALE GENOMIC DNA]</scope>
    <source>
        <strain evidence="5 6">NM06_A21</strain>
    </source>
</reference>
<feature type="coiled-coil region" evidence="1">
    <location>
        <begin position="636"/>
        <end position="663"/>
    </location>
</feature>